<dbReference type="CDD" id="cd07914">
    <property type="entry name" value="IGPD"/>
    <property type="match status" value="1"/>
</dbReference>
<dbReference type="Pfam" id="PF00475">
    <property type="entry name" value="IGPD"/>
    <property type="match status" value="1"/>
</dbReference>
<evidence type="ECO:0000256" key="2">
    <source>
        <dbReference type="ARBA" id="ARBA00005047"/>
    </source>
</evidence>
<dbReference type="GO" id="GO:0000105">
    <property type="term" value="P:L-histidine biosynthetic process"/>
    <property type="evidence" value="ECO:0007669"/>
    <property type="project" value="UniProtKB-UniPathway"/>
</dbReference>
<dbReference type="Proteomes" id="UP000605846">
    <property type="component" value="Unassembled WGS sequence"/>
</dbReference>
<evidence type="ECO:0000256" key="9">
    <source>
        <dbReference type="RuleBase" id="RU000598"/>
    </source>
</evidence>
<evidence type="ECO:0000256" key="4">
    <source>
        <dbReference type="ARBA" id="ARBA00012075"/>
    </source>
</evidence>
<evidence type="ECO:0000256" key="7">
    <source>
        <dbReference type="ARBA" id="ARBA00023102"/>
    </source>
</evidence>
<evidence type="ECO:0000256" key="1">
    <source>
        <dbReference type="ARBA" id="ARBA00001723"/>
    </source>
</evidence>
<dbReference type="EMBL" id="JABAYA010000091">
    <property type="protein sequence ID" value="KAF7725723.1"/>
    <property type="molecule type" value="Genomic_DNA"/>
</dbReference>
<dbReference type="AlphaFoldDB" id="A0A8H7ENG5"/>
<reference evidence="10" key="1">
    <citation type="submission" date="2020-01" db="EMBL/GenBank/DDBJ databases">
        <title>Genome Sequencing of Three Apophysomyces-Like Fungal Strains Confirms a Novel Fungal Genus in the Mucoromycota with divergent Burkholderia-like Endosymbiotic Bacteria.</title>
        <authorList>
            <person name="Stajich J.E."/>
            <person name="Macias A.M."/>
            <person name="Carter-House D."/>
            <person name="Lovett B."/>
            <person name="Kasson L.R."/>
            <person name="Berry K."/>
            <person name="Grigoriev I."/>
            <person name="Chang Y."/>
            <person name="Spatafora J."/>
            <person name="Kasson M.T."/>
        </authorList>
    </citation>
    <scope>NUCLEOTIDE SEQUENCE</scope>
    <source>
        <strain evidence="10">NRRL A-21654</strain>
    </source>
</reference>
<evidence type="ECO:0000313" key="11">
    <source>
        <dbReference type="Proteomes" id="UP000605846"/>
    </source>
</evidence>
<comment type="similarity">
    <text evidence="3 9">Belongs to the imidazoleglycerol-phosphate dehydratase family.</text>
</comment>
<dbReference type="SUPFAM" id="SSF54211">
    <property type="entry name" value="Ribosomal protein S5 domain 2-like"/>
    <property type="match status" value="2"/>
</dbReference>
<sequence>MASFFPSFLHATSEELSQTVPADADTEEKYLSWFPHGGFPEQHEAFRNAIRIAYETNRTIIAPMLRLGTPYAWSAFETLAKRYEAQDKLVLRQLCKEGKTDWRTEVEPCESLDNWTEVPWSSLFDLEPFRTEYGLRIVERKSGHGWGINESAVSGLKPSDVIVVDVMSFAENSTASTKKSFYQKFQQPFSATAELRQPLKNVYSAQQLHALKARLVQFGALSSAARYRTSHTKGHSALHRAMTKQLFITPNNMNGLTLDAERVIERLGGPRAFSSLHLNLNKLIALDARINKSLNGTYSTVDSLDLRGRRQLMDAVILEVFADIPINQAVSVASPIQPSMLYDLISNNSTTTPADRQQLLTACIEYKHKVEKQYPIYYLVNDYVSTPHTRLDVFGALVEFNPCVFTRADMQEWQVVNMLWTKYQPELMDEVDYNLLLGPILDILIASKARTATVSRKTNETDIHLTLNLDSKQDQQIDIQTGIGFLDHMYHALAKHGGWSLSLTCKGDLHIDDHHTAEDTAIALGMAFKQALGTPRGIKRFGFAYCPLDEALARSVVDISGRPFADINLDLKREKIGELSTEMIPHVLLSFAFAAGITLHVDVLKGANDHHRAESAFKSLAVAIREAVARTGTNDVPSTKGVL</sequence>
<name>A0A8H7ENG5_9FUNG</name>
<dbReference type="PANTHER" id="PTHR23133:SF2">
    <property type="entry name" value="IMIDAZOLEGLYCEROL-PHOSPHATE DEHYDRATASE"/>
    <property type="match status" value="1"/>
</dbReference>
<dbReference type="InterPro" id="IPR038494">
    <property type="entry name" value="IGPD_sf"/>
</dbReference>
<dbReference type="HAMAP" id="MF_00076">
    <property type="entry name" value="HisB"/>
    <property type="match status" value="1"/>
</dbReference>
<dbReference type="Gene3D" id="3.30.230.40">
    <property type="entry name" value="Imidazole glycerol phosphate dehydratase, domain 1"/>
    <property type="match status" value="2"/>
</dbReference>
<dbReference type="PROSITE" id="PS00954">
    <property type="entry name" value="IGP_DEHYDRATASE_1"/>
    <property type="match status" value="1"/>
</dbReference>
<accession>A0A8H7ENG5</accession>
<dbReference type="OrthoDB" id="447729at2759"/>
<organism evidence="10 11">
    <name type="scientific">Apophysomyces ossiformis</name>
    <dbReference type="NCBI Taxonomy" id="679940"/>
    <lineage>
        <taxon>Eukaryota</taxon>
        <taxon>Fungi</taxon>
        <taxon>Fungi incertae sedis</taxon>
        <taxon>Mucoromycota</taxon>
        <taxon>Mucoromycotina</taxon>
        <taxon>Mucoromycetes</taxon>
        <taxon>Mucorales</taxon>
        <taxon>Mucorineae</taxon>
        <taxon>Mucoraceae</taxon>
        <taxon>Apophysomyces</taxon>
    </lineage>
</organism>
<dbReference type="NCBIfam" id="NF002111">
    <property type="entry name" value="PRK00951.2-1"/>
    <property type="match status" value="1"/>
</dbReference>
<comment type="pathway">
    <text evidence="2 9">Amino-acid biosynthesis; L-histidine biosynthesis; L-histidine from 5-phospho-alpha-D-ribose 1-diphosphate: step 6/9.</text>
</comment>
<dbReference type="GO" id="GO:0004424">
    <property type="term" value="F:imidazoleglycerol-phosphate dehydratase activity"/>
    <property type="evidence" value="ECO:0007669"/>
    <property type="project" value="UniProtKB-EC"/>
</dbReference>
<comment type="caution">
    <text evidence="10">The sequence shown here is derived from an EMBL/GenBank/DDBJ whole genome shotgun (WGS) entry which is preliminary data.</text>
</comment>
<evidence type="ECO:0000256" key="5">
    <source>
        <dbReference type="ARBA" id="ARBA00016664"/>
    </source>
</evidence>
<keyword evidence="6" id="KW-0028">Amino-acid biosynthesis</keyword>
<dbReference type="InterPro" id="IPR000807">
    <property type="entry name" value="ImidazoleglycerolP_deHydtase"/>
</dbReference>
<dbReference type="NCBIfam" id="NF002114">
    <property type="entry name" value="PRK00951.2-4"/>
    <property type="match status" value="1"/>
</dbReference>
<dbReference type="InterPro" id="IPR020565">
    <property type="entry name" value="ImidazoleglycerP_deHydtase_CS"/>
</dbReference>
<dbReference type="FunFam" id="3.30.230.40:FF:000001">
    <property type="entry name" value="Imidazoleglycerol-phosphate dehydratase HisB"/>
    <property type="match status" value="1"/>
</dbReference>
<evidence type="ECO:0000256" key="6">
    <source>
        <dbReference type="ARBA" id="ARBA00022605"/>
    </source>
</evidence>
<evidence type="ECO:0000256" key="3">
    <source>
        <dbReference type="ARBA" id="ARBA00007481"/>
    </source>
</evidence>
<keyword evidence="7 9" id="KW-0368">Histidine biosynthesis</keyword>
<keyword evidence="11" id="KW-1185">Reference proteome</keyword>
<comment type="catalytic activity">
    <reaction evidence="1 9">
        <text>D-erythro-1-(imidazol-4-yl)glycerol 3-phosphate = 3-(imidazol-4-yl)-2-oxopropyl phosphate + H2O</text>
        <dbReference type="Rhea" id="RHEA:11040"/>
        <dbReference type="ChEBI" id="CHEBI:15377"/>
        <dbReference type="ChEBI" id="CHEBI:57766"/>
        <dbReference type="ChEBI" id="CHEBI:58278"/>
        <dbReference type="EC" id="4.2.1.19"/>
    </reaction>
</comment>
<dbReference type="UniPathway" id="UPA00031">
    <property type="reaction ID" value="UER00011"/>
</dbReference>
<dbReference type="InterPro" id="IPR020568">
    <property type="entry name" value="Ribosomal_Su5_D2-typ_SF"/>
</dbReference>
<keyword evidence="8 9" id="KW-0456">Lyase</keyword>
<evidence type="ECO:0000256" key="8">
    <source>
        <dbReference type="ARBA" id="ARBA00023239"/>
    </source>
</evidence>
<gene>
    <name evidence="10" type="primary">HIS3</name>
    <name evidence="10" type="ORF">EC973_009441</name>
</gene>
<dbReference type="FunFam" id="3.30.230.40:FF:000004">
    <property type="entry name" value="Imidazoleglycerol-phosphate dehydratase"/>
    <property type="match status" value="1"/>
</dbReference>
<proteinExistence type="inferred from homology"/>
<evidence type="ECO:0000313" key="10">
    <source>
        <dbReference type="EMBL" id="KAF7725723.1"/>
    </source>
</evidence>
<protein>
    <recommendedName>
        <fullName evidence="5 9">Imidazoleglycerol-phosphate dehydratase</fullName>
        <ecNumber evidence="4 9">4.2.1.19</ecNumber>
    </recommendedName>
</protein>
<dbReference type="EC" id="4.2.1.19" evidence="4 9"/>
<dbReference type="PANTHER" id="PTHR23133">
    <property type="entry name" value="IMIDAZOLEGLYCEROL-PHOSPHATE DEHYDRATASE HIS7"/>
    <property type="match status" value="1"/>
</dbReference>
<dbReference type="PROSITE" id="PS00955">
    <property type="entry name" value="IGP_DEHYDRATASE_2"/>
    <property type="match status" value="1"/>
</dbReference>